<feature type="chain" id="PRO_5019082927" evidence="1">
    <location>
        <begin position="30"/>
        <end position="196"/>
    </location>
</feature>
<dbReference type="EMBL" id="QCYY01002275">
    <property type="protein sequence ID" value="ROT71599.1"/>
    <property type="molecule type" value="Genomic_DNA"/>
</dbReference>
<accession>A0A423T528</accession>
<dbReference type="AlphaFoldDB" id="A0A423T528"/>
<comment type="caution">
    <text evidence="2">The sequence shown here is derived from an EMBL/GenBank/DDBJ whole genome shotgun (WGS) entry which is preliminary data.</text>
</comment>
<organism evidence="2 3">
    <name type="scientific">Penaeus vannamei</name>
    <name type="common">Whiteleg shrimp</name>
    <name type="synonym">Litopenaeus vannamei</name>
    <dbReference type="NCBI Taxonomy" id="6689"/>
    <lineage>
        <taxon>Eukaryota</taxon>
        <taxon>Metazoa</taxon>
        <taxon>Ecdysozoa</taxon>
        <taxon>Arthropoda</taxon>
        <taxon>Crustacea</taxon>
        <taxon>Multicrustacea</taxon>
        <taxon>Malacostraca</taxon>
        <taxon>Eumalacostraca</taxon>
        <taxon>Eucarida</taxon>
        <taxon>Decapoda</taxon>
        <taxon>Dendrobranchiata</taxon>
        <taxon>Penaeoidea</taxon>
        <taxon>Penaeidae</taxon>
        <taxon>Penaeus</taxon>
    </lineage>
</organism>
<keyword evidence="3" id="KW-1185">Reference proteome</keyword>
<proteinExistence type="predicted"/>
<keyword evidence="2" id="KW-0645">Protease</keyword>
<feature type="signal peptide" evidence="1">
    <location>
        <begin position="1"/>
        <end position="29"/>
    </location>
</feature>
<keyword evidence="2" id="KW-0378">Hydrolase</keyword>
<reference evidence="2 3" key="1">
    <citation type="submission" date="2018-04" db="EMBL/GenBank/DDBJ databases">
        <authorList>
            <person name="Zhang X."/>
            <person name="Yuan J."/>
            <person name="Li F."/>
            <person name="Xiang J."/>
        </authorList>
    </citation>
    <scope>NUCLEOTIDE SEQUENCE [LARGE SCALE GENOMIC DNA]</scope>
    <source>
        <tissue evidence="2">Muscle</tissue>
    </source>
</reference>
<evidence type="ECO:0000313" key="2">
    <source>
        <dbReference type="EMBL" id="ROT71599.1"/>
    </source>
</evidence>
<dbReference type="GO" id="GO:0006508">
    <property type="term" value="P:proteolysis"/>
    <property type="evidence" value="ECO:0007669"/>
    <property type="project" value="UniProtKB-KW"/>
</dbReference>
<protein>
    <submittedName>
        <fullName evidence="2">Protease</fullName>
    </submittedName>
</protein>
<reference evidence="2 3" key="2">
    <citation type="submission" date="2019-01" db="EMBL/GenBank/DDBJ databases">
        <title>The decoding of complex shrimp genome reveals the adaptation for benthos swimmer, frequently molting mechanism and breeding impact on genome.</title>
        <authorList>
            <person name="Sun Y."/>
            <person name="Gao Y."/>
            <person name="Yu Y."/>
        </authorList>
    </citation>
    <scope>NUCLEOTIDE SEQUENCE [LARGE SCALE GENOMIC DNA]</scope>
    <source>
        <tissue evidence="2">Muscle</tissue>
    </source>
</reference>
<gene>
    <name evidence="2" type="ORF">C7M84_010076</name>
</gene>
<evidence type="ECO:0000256" key="1">
    <source>
        <dbReference type="SAM" id="SignalP"/>
    </source>
</evidence>
<dbReference type="Proteomes" id="UP000283509">
    <property type="component" value="Unassembled WGS sequence"/>
</dbReference>
<evidence type="ECO:0000313" key="3">
    <source>
        <dbReference type="Proteomes" id="UP000283509"/>
    </source>
</evidence>
<sequence>MNGPSVRVFVTLASATAFLLSILTPIAHAAQNPSLPEKWSEIVEASKINMDYEKIFPKVISNVGNPETNQGCGGTADLDAGDVIIFYSQNDGTKSKCKYTFKSPAGTYLAMACPQFNLNPAGCKAEKLTLKITGARPVTYCEDEEVSVAVPRNSLKVTYKRKALGKGQCSGGFVCLVGAIEVNCNALASGSGCPSA</sequence>
<dbReference type="GO" id="GO:0008233">
    <property type="term" value="F:peptidase activity"/>
    <property type="evidence" value="ECO:0007669"/>
    <property type="project" value="UniProtKB-KW"/>
</dbReference>
<name>A0A423T528_PENVA</name>
<keyword evidence="1" id="KW-0732">Signal</keyword>
<dbReference type="OrthoDB" id="6367980at2759"/>